<comment type="caution">
    <text evidence="1">The sequence shown here is derived from an EMBL/GenBank/DDBJ whole genome shotgun (WGS) entry which is preliminary data.</text>
</comment>
<dbReference type="EMBL" id="JAPHEH010000001">
    <property type="protein sequence ID" value="MDG4475631.1"/>
    <property type="molecule type" value="Genomic_DNA"/>
</dbReference>
<protein>
    <recommendedName>
        <fullName evidence="3">Lipoprotein SmpA/OmlA domain-containing protein</fullName>
    </recommendedName>
</protein>
<organism evidence="1 2">
    <name type="scientific">Thiovibrio frasassiensis</name>
    <dbReference type="NCBI Taxonomy" id="2984131"/>
    <lineage>
        <taxon>Bacteria</taxon>
        <taxon>Pseudomonadati</taxon>
        <taxon>Thermodesulfobacteriota</taxon>
        <taxon>Desulfobulbia</taxon>
        <taxon>Desulfobulbales</taxon>
        <taxon>Thiovibrionaceae</taxon>
        <taxon>Thiovibrio</taxon>
    </lineage>
</organism>
<accession>A0A9X4MFZ2</accession>
<reference evidence="1" key="2">
    <citation type="submission" date="2022-10" db="EMBL/GenBank/DDBJ databases">
        <authorList>
            <person name="Aronson H.S."/>
        </authorList>
    </citation>
    <scope>NUCLEOTIDE SEQUENCE</scope>
    <source>
        <strain evidence="1">RS19-109</strain>
    </source>
</reference>
<evidence type="ECO:0008006" key="3">
    <source>
        <dbReference type="Google" id="ProtNLM"/>
    </source>
</evidence>
<evidence type="ECO:0000313" key="1">
    <source>
        <dbReference type="EMBL" id="MDG4475631.1"/>
    </source>
</evidence>
<dbReference type="PROSITE" id="PS51257">
    <property type="entry name" value="PROKAR_LIPOPROTEIN"/>
    <property type="match status" value="1"/>
</dbReference>
<evidence type="ECO:0000313" key="2">
    <source>
        <dbReference type="Proteomes" id="UP001154240"/>
    </source>
</evidence>
<dbReference type="Proteomes" id="UP001154240">
    <property type="component" value="Unassembled WGS sequence"/>
</dbReference>
<gene>
    <name evidence="1" type="ORF">OLX77_05585</name>
</gene>
<name>A0A9X4MFZ2_9BACT</name>
<dbReference type="RefSeq" id="WP_307632604.1">
    <property type="nucleotide sequence ID" value="NZ_JAPHEH010000001.1"/>
</dbReference>
<proteinExistence type="predicted"/>
<reference evidence="1" key="1">
    <citation type="journal article" date="2022" name="bioRxiv">
        <title>Thiovibrio frasassiensisgen. nov., sp. nov., an autotrophic, elemental sulfur disproportionating bacterium isolated from sulfidic karst sediment, and proposal of Thiovibrionaceae fam. nov.</title>
        <authorList>
            <person name="Aronson H."/>
            <person name="Thomas C."/>
            <person name="Bhattacharyya M."/>
            <person name="Eckstein S."/>
            <person name="Jensen S."/>
            <person name="Barco R."/>
            <person name="Macalady J."/>
            <person name="Amend J."/>
        </authorList>
    </citation>
    <scope>NUCLEOTIDE SEQUENCE</scope>
    <source>
        <strain evidence="1">RS19-109</strain>
    </source>
</reference>
<keyword evidence="2" id="KW-1185">Reference proteome</keyword>
<sequence length="130" mass="14515">MRCATPLRFVVCLCLLGFVGSGCFYHDPVRHLSSDICLITPNLTKKEVLATLGEPDQKQKGDQGEVWLYREVNKSFLRKTPYIGDKLGSEKYDVVTITFAGDMVSTCLYRAYNEEEIKKSGTAISGPRAD</sequence>
<dbReference type="AlphaFoldDB" id="A0A9X4MFZ2"/>